<organism evidence="1 2">
    <name type="scientific">Colletotrichum destructivum</name>
    <dbReference type="NCBI Taxonomy" id="34406"/>
    <lineage>
        <taxon>Eukaryota</taxon>
        <taxon>Fungi</taxon>
        <taxon>Dikarya</taxon>
        <taxon>Ascomycota</taxon>
        <taxon>Pezizomycotina</taxon>
        <taxon>Sordariomycetes</taxon>
        <taxon>Hypocreomycetidae</taxon>
        <taxon>Glomerellales</taxon>
        <taxon>Glomerellaceae</taxon>
        <taxon>Colletotrichum</taxon>
        <taxon>Colletotrichum destructivum species complex</taxon>
    </lineage>
</organism>
<keyword evidence="2" id="KW-1185">Reference proteome</keyword>
<name>A0AAX4J041_9PEZI</name>
<reference evidence="2" key="1">
    <citation type="journal article" date="2023" name="bioRxiv">
        <title>Complete genome of the Medicago anthracnose fungus, Colletotrichum destructivum, reveals a mini-chromosome-like region within a core chromosome.</title>
        <authorList>
            <person name="Lapalu N."/>
            <person name="Simon A."/>
            <person name="Lu A."/>
            <person name="Plaumann P.-L."/>
            <person name="Amselem J."/>
            <person name="Pigne S."/>
            <person name="Auger A."/>
            <person name="Koch C."/>
            <person name="Dallery J.-F."/>
            <person name="O'Connell R.J."/>
        </authorList>
    </citation>
    <scope>NUCLEOTIDE SEQUENCE [LARGE SCALE GENOMIC DNA]</scope>
    <source>
        <strain evidence="2">CBS 520.97</strain>
    </source>
</reference>
<dbReference type="EMBL" id="CP137313">
    <property type="protein sequence ID" value="WQF88743.1"/>
    <property type="molecule type" value="Genomic_DNA"/>
</dbReference>
<dbReference type="GeneID" id="87950257"/>
<sequence>MADASVGLSVEKGESAWGNPRATMSIMSSLCKPAAVMTTGAERGRIRRRSAKCHGPD</sequence>
<dbReference type="AlphaFoldDB" id="A0AAX4J041"/>
<protein>
    <submittedName>
        <fullName evidence="1">Uncharacterized protein</fullName>
    </submittedName>
</protein>
<dbReference type="KEGG" id="cdet:87950257"/>
<gene>
    <name evidence="1" type="ORF">CDEST_13757</name>
</gene>
<dbReference type="RefSeq" id="XP_062785964.1">
    <property type="nucleotide sequence ID" value="XM_062929913.1"/>
</dbReference>
<accession>A0AAX4J041</accession>
<evidence type="ECO:0000313" key="1">
    <source>
        <dbReference type="EMBL" id="WQF88743.1"/>
    </source>
</evidence>
<dbReference type="Proteomes" id="UP001322277">
    <property type="component" value="Chromosome 9"/>
</dbReference>
<proteinExistence type="predicted"/>
<evidence type="ECO:0000313" key="2">
    <source>
        <dbReference type="Proteomes" id="UP001322277"/>
    </source>
</evidence>